<dbReference type="InterPro" id="IPR050833">
    <property type="entry name" value="Poly_Biosynth_Transport"/>
</dbReference>
<organism evidence="7 8">
    <name type="scientific">Candidatus Kerfeldbacteria bacterium RIFCSPLOWO2_01_FULL_48_11</name>
    <dbReference type="NCBI Taxonomy" id="1798543"/>
    <lineage>
        <taxon>Bacteria</taxon>
        <taxon>Candidatus Kerfeldiibacteriota</taxon>
    </lineage>
</organism>
<keyword evidence="5 6" id="KW-0472">Membrane</keyword>
<accession>A0A1G2B9L9</accession>
<evidence type="ECO:0000313" key="7">
    <source>
        <dbReference type="EMBL" id="OGY84897.1"/>
    </source>
</evidence>
<feature type="transmembrane region" description="Helical" evidence="6">
    <location>
        <begin position="412"/>
        <end position="433"/>
    </location>
</feature>
<proteinExistence type="predicted"/>
<comment type="subcellular location">
    <subcellularLocation>
        <location evidence="1">Cell membrane</location>
        <topology evidence="1">Multi-pass membrane protein</topology>
    </subcellularLocation>
</comment>
<comment type="caution">
    <text evidence="7">The sequence shown here is derived from an EMBL/GenBank/DDBJ whole genome shotgun (WGS) entry which is preliminary data.</text>
</comment>
<sequence>MSLTRAIAHNTIVQVVGKVLSTAIGLVVIAMLTRYLGEAAFGRYYTIMVYLQIFGVVVDLGLYIILVKKISEPNADTAFVASNIFTLRLVSAVIILGAAPLIALALPYPSEVRMGIAITTLAFFGITMTQVLTGLFQKHLKMNRVAIADVVGKLILLILTWWVVASAGTLLSVMETVVAGSLATAFMTFIFARRLINIRLAWDFSFWRQIFSETWPIAISIFFNMVYFKSDTIILSLTRSDAEVGVYGASNRVLEVIVSFPAMFAGLVLPLLAAAWSQMDKERFRAVLQKAYDFLLMLALPLIGATLVIAEPVMRIVTGEGYADAGELLRIVTIATGTIFIGNLFGNAVVAINRQRAMMWLYVLVAVISLAGYLIVIPIFSYFGAAWIRVASEVMITVAALTLVLRSTGTRLSLFTTGKIVCATALMTATLWVLRGLPLAAVIVVGFVEYALLLFAFRTVSKETILDIVKLRST</sequence>
<feature type="transmembrane region" description="Helical" evidence="6">
    <location>
        <begin position="87"/>
        <end position="108"/>
    </location>
</feature>
<evidence type="ECO:0000256" key="2">
    <source>
        <dbReference type="ARBA" id="ARBA00022475"/>
    </source>
</evidence>
<keyword evidence="3 6" id="KW-0812">Transmembrane</keyword>
<dbReference type="Proteomes" id="UP000179164">
    <property type="component" value="Unassembled WGS sequence"/>
</dbReference>
<feature type="transmembrane region" description="Helical" evidence="6">
    <location>
        <begin position="12"/>
        <end position="32"/>
    </location>
</feature>
<feature type="transmembrane region" description="Helical" evidence="6">
    <location>
        <begin position="291"/>
        <end position="310"/>
    </location>
</feature>
<feature type="transmembrane region" description="Helical" evidence="6">
    <location>
        <begin position="114"/>
        <end position="133"/>
    </location>
</feature>
<dbReference type="EMBL" id="MHKE01000003">
    <property type="protein sequence ID" value="OGY84897.1"/>
    <property type="molecule type" value="Genomic_DNA"/>
</dbReference>
<dbReference type="InterPro" id="IPR002797">
    <property type="entry name" value="Polysacc_synth"/>
</dbReference>
<protein>
    <submittedName>
        <fullName evidence="7">Uncharacterized protein</fullName>
    </submittedName>
</protein>
<evidence type="ECO:0000313" key="8">
    <source>
        <dbReference type="Proteomes" id="UP000179164"/>
    </source>
</evidence>
<evidence type="ECO:0000256" key="4">
    <source>
        <dbReference type="ARBA" id="ARBA00022989"/>
    </source>
</evidence>
<feature type="transmembrane region" description="Helical" evidence="6">
    <location>
        <begin position="176"/>
        <end position="196"/>
    </location>
</feature>
<evidence type="ECO:0000256" key="6">
    <source>
        <dbReference type="SAM" id="Phobius"/>
    </source>
</evidence>
<feature type="transmembrane region" description="Helical" evidence="6">
    <location>
        <begin position="257"/>
        <end position="279"/>
    </location>
</feature>
<name>A0A1G2B9L9_9BACT</name>
<feature type="transmembrane region" description="Helical" evidence="6">
    <location>
        <begin position="359"/>
        <end position="380"/>
    </location>
</feature>
<dbReference type="PANTHER" id="PTHR30250:SF11">
    <property type="entry name" value="O-ANTIGEN TRANSPORTER-RELATED"/>
    <property type="match status" value="1"/>
</dbReference>
<dbReference type="Pfam" id="PF01943">
    <property type="entry name" value="Polysacc_synt"/>
    <property type="match status" value="1"/>
</dbReference>
<feature type="transmembrane region" description="Helical" evidence="6">
    <location>
        <begin position="439"/>
        <end position="457"/>
    </location>
</feature>
<feature type="transmembrane region" description="Helical" evidence="6">
    <location>
        <begin position="330"/>
        <end position="352"/>
    </location>
</feature>
<dbReference type="STRING" id="1798543.A2898_03135"/>
<dbReference type="CDD" id="cd13128">
    <property type="entry name" value="MATE_Wzx_like"/>
    <property type="match status" value="1"/>
</dbReference>
<feature type="transmembrane region" description="Helical" evidence="6">
    <location>
        <begin position="145"/>
        <end position="164"/>
    </location>
</feature>
<keyword evidence="2" id="KW-1003">Cell membrane</keyword>
<evidence type="ECO:0000256" key="5">
    <source>
        <dbReference type="ARBA" id="ARBA00023136"/>
    </source>
</evidence>
<keyword evidence="4 6" id="KW-1133">Transmembrane helix</keyword>
<evidence type="ECO:0000256" key="3">
    <source>
        <dbReference type="ARBA" id="ARBA00022692"/>
    </source>
</evidence>
<dbReference type="AlphaFoldDB" id="A0A1G2B9L9"/>
<evidence type="ECO:0000256" key="1">
    <source>
        <dbReference type="ARBA" id="ARBA00004651"/>
    </source>
</evidence>
<dbReference type="PANTHER" id="PTHR30250">
    <property type="entry name" value="PST FAMILY PREDICTED COLANIC ACID TRANSPORTER"/>
    <property type="match status" value="1"/>
</dbReference>
<gene>
    <name evidence="7" type="ORF">A2898_03135</name>
</gene>
<feature type="transmembrane region" description="Helical" evidence="6">
    <location>
        <begin position="44"/>
        <end position="66"/>
    </location>
</feature>
<feature type="transmembrane region" description="Helical" evidence="6">
    <location>
        <begin position="386"/>
        <end position="405"/>
    </location>
</feature>
<reference evidence="7 8" key="1">
    <citation type="journal article" date="2016" name="Nat. Commun.">
        <title>Thousands of microbial genomes shed light on interconnected biogeochemical processes in an aquifer system.</title>
        <authorList>
            <person name="Anantharaman K."/>
            <person name="Brown C.T."/>
            <person name="Hug L.A."/>
            <person name="Sharon I."/>
            <person name="Castelle C.J."/>
            <person name="Probst A.J."/>
            <person name="Thomas B.C."/>
            <person name="Singh A."/>
            <person name="Wilkins M.J."/>
            <person name="Karaoz U."/>
            <person name="Brodie E.L."/>
            <person name="Williams K.H."/>
            <person name="Hubbard S.S."/>
            <person name="Banfield J.F."/>
        </authorList>
    </citation>
    <scope>NUCLEOTIDE SEQUENCE [LARGE SCALE GENOMIC DNA]</scope>
</reference>
<dbReference type="GO" id="GO:0005886">
    <property type="term" value="C:plasma membrane"/>
    <property type="evidence" value="ECO:0007669"/>
    <property type="project" value="UniProtKB-SubCell"/>
</dbReference>